<name>A0A9W6HYG2_9ACTN</name>
<reference evidence="1" key="1">
    <citation type="journal article" date="2014" name="Int. J. Syst. Evol. Microbiol.">
        <title>Complete genome sequence of Corynebacterium casei LMG S-19264T (=DSM 44701T), isolated from a smear-ripened cheese.</title>
        <authorList>
            <consortium name="US DOE Joint Genome Institute (JGI-PGF)"/>
            <person name="Walter F."/>
            <person name="Albersmeier A."/>
            <person name="Kalinowski J."/>
            <person name="Ruckert C."/>
        </authorList>
    </citation>
    <scope>NUCLEOTIDE SEQUENCE</scope>
    <source>
        <strain evidence="1">VKM Ac-2007</strain>
    </source>
</reference>
<comment type="caution">
    <text evidence="1">The sequence shown here is derived from an EMBL/GenBank/DDBJ whole genome shotgun (WGS) entry which is preliminary data.</text>
</comment>
<reference evidence="1" key="2">
    <citation type="submission" date="2023-01" db="EMBL/GenBank/DDBJ databases">
        <authorList>
            <person name="Sun Q."/>
            <person name="Evtushenko L."/>
        </authorList>
    </citation>
    <scope>NUCLEOTIDE SEQUENCE</scope>
    <source>
        <strain evidence="1">VKM Ac-2007</strain>
    </source>
</reference>
<dbReference type="AlphaFoldDB" id="A0A9W6HYG2"/>
<protein>
    <submittedName>
        <fullName evidence="1">Uncharacterized protein</fullName>
    </submittedName>
</protein>
<sequence length="60" mass="6847">METDRAKERVTDRVSRRLRTDETIMVFLLLRVILTRDGAARRLSAGGAPHAPTRARHYGE</sequence>
<dbReference type="Proteomes" id="UP001143474">
    <property type="component" value="Unassembled WGS sequence"/>
</dbReference>
<organism evidence="1 2">
    <name type="scientific">Streptosporangium carneum</name>
    <dbReference type="NCBI Taxonomy" id="47481"/>
    <lineage>
        <taxon>Bacteria</taxon>
        <taxon>Bacillati</taxon>
        <taxon>Actinomycetota</taxon>
        <taxon>Actinomycetes</taxon>
        <taxon>Streptosporangiales</taxon>
        <taxon>Streptosporangiaceae</taxon>
        <taxon>Streptosporangium</taxon>
    </lineage>
</organism>
<gene>
    <name evidence="1" type="ORF">GCM10017600_14960</name>
</gene>
<accession>A0A9W6HYG2</accession>
<keyword evidence="2" id="KW-1185">Reference proteome</keyword>
<dbReference type="EMBL" id="BSEV01000002">
    <property type="protein sequence ID" value="GLK08091.1"/>
    <property type="molecule type" value="Genomic_DNA"/>
</dbReference>
<proteinExistence type="predicted"/>
<evidence type="ECO:0000313" key="2">
    <source>
        <dbReference type="Proteomes" id="UP001143474"/>
    </source>
</evidence>
<evidence type="ECO:0000313" key="1">
    <source>
        <dbReference type="EMBL" id="GLK08091.1"/>
    </source>
</evidence>